<reference evidence="2" key="1">
    <citation type="submission" date="2023-03" db="EMBL/GenBank/DDBJ databases">
        <title>Massive genome expansion in bonnet fungi (Mycena s.s.) driven by repeated elements and novel gene families across ecological guilds.</title>
        <authorList>
            <consortium name="Lawrence Berkeley National Laboratory"/>
            <person name="Harder C.B."/>
            <person name="Miyauchi S."/>
            <person name="Viragh M."/>
            <person name="Kuo A."/>
            <person name="Thoen E."/>
            <person name="Andreopoulos B."/>
            <person name="Lu D."/>
            <person name="Skrede I."/>
            <person name="Drula E."/>
            <person name="Henrissat B."/>
            <person name="Morin E."/>
            <person name="Kohler A."/>
            <person name="Barry K."/>
            <person name="LaButti K."/>
            <person name="Morin E."/>
            <person name="Salamov A."/>
            <person name="Lipzen A."/>
            <person name="Mereny Z."/>
            <person name="Hegedus B."/>
            <person name="Baldrian P."/>
            <person name="Stursova M."/>
            <person name="Weitz H."/>
            <person name="Taylor A."/>
            <person name="Grigoriev I.V."/>
            <person name="Nagy L.G."/>
            <person name="Martin F."/>
            <person name="Kauserud H."/>
        </authorList>
    </citation>
    <scope>NUCLEOTIDE SEQUENCE</scope>
    <source>
        <strain evidence="2">CBHHK067</strain>
    </source>
</reference>
<feature type="region of interest" description="Disordered" evidence="1">
    <location>
        <begin position="66"/>
        <end position="99"/>
    </location>
</feature>
<comment type="caution">
    <text evidence="2">The sequence shown here is derived from an EMBL/GenBank/DDBJ whole genome shotgun (WGS) entry which is preliminary data.</text>
</comment>
<dbReference type="AlphaFoldDB" id="A0AAD7DBI6"/>
<proteinExistence type="predicted"/>
<dbReference type="EMBL" id="JARKIE010000086">
    <property type="protein sequence ID" value="KAJ7687618.1"/>
    <property type="molecule type" value="Genomic_DNA"/>
</dbReference>
<keyword evidence="3" id="KW-1185">Reference proteome</keyword>
<accession>A0AAD7DBI6</accession>
<sequence length="463" mass="51357">MPRFTKTVSQLSRPELLSALTTFAEDTTGSATALRARLKAYIDANEDLMGDTDYWHLFTREQRTRYANRTPTPPPWDGIAPYQDAPSPPGPLPSPEPEDELDTQVHLLRSLPVEARARMFDSVFEREPSNDVPAAPSTPVVGATASRKRPARVLGQTASNAGGLIPEGIRRKFSGVDGWTSHVPLNFLTDDYCSFNNHAKTKQLDDTLIFDSSAIVANEKELAFEAELTLNFDEWTQAWGRLLELIQTYVPAEFSLWRTHYENIVKAPNRSKRWALWLAYDSGIRRRALSSSIDPSILHLDLWNELEADFTGDVAGQRALETVLRELGAQGGSRPGKAPRQSDREQRASTSRTHPYDYPSRHNEGGNHSFRPSSNLRCFVCATDDPTHKSRSCVAKQLVTGKDALLISDKNGNGRKDRNGNSYCYPFNGYAGCTSGSACTRGKHWCSLCGAKNGHNAQTCPSV</sequence>
<evidence type="ECO:0000256" key="1">
    <source>
        <dbReference type="SAM" id="MobiDB-lite"/>
    </source>
</evidence>
<protein>
    <submittedName>
        <fullName evidence="2">Uncharacterized protein</fullName>
    </submittedName>
</protein>
<feature type="region of interest" description="Disordered" evidence="1">
    <location>
        <begin position="127"/>
        <end position="151"/>
    </location>
</feature>
<gene>
    <name evidence="2" type="ORF">B0H17DRAFT_1069681</name>
</gene>
<organism evidence="2 3">
    <name type="scientific">Mycena rosella</name>
    <name type="common">Pink bonnet</name>
    <name type="synonym">Agaricus rosellus</name>
    <dbReference type="NCBI Taxonomy" id="1033263"/>
    <lineage>
        <taxon>Eukaryota</taxon>
        <taxon>Fungi</taxon>
        <taxon>Dikarya</taxon>
        <taxon>Basidiomycota</taxon>
        <taxon>Agaricomycotina</taxon>
        <taxon>Agaricomycetes</taxon>
        <taxon>Agaricomycetidae</taxon>
        <taxon>Agaricales</taxon>
        <taxon>Marasmiineae</taxon>
        <taxon>Mycenaceae</taxon>
        <taxon>Mycena</taxon>
    </lineage>
</organism>
<evidence type="ECO:0000313" key="2">
    <source>
        <dbReference type="EMBL" id="KAJ7687618.1"/>
    </source>
</evidence>
<dbReference type="Proteomes" id="UP001221757">
    <property type="component" value="Unassembled WGS sequence"/>
</dbReference>
<evidence type="ECO:0000313" key="3">
    <source>
        <dbReference type="Proteomes" id="UP001221757"/>
    </source>
</evidence>
<feature type="compositionally biased region" description="Pro residues" evidence="1">
    <location>
        <begin position="86"/>
        <end position="95"/>
    </location>
</feature>
<feature type="region of interest" description="Disordered" evidence="1">
    <location>
        <begin position="326"/>
        <end position="369"/>
    </location>
</feature>
<name>A0AAD7DBI6_MYCRO</name>